<dbReference type="OrthoDB" id="67711at2759"/>
<keyword evidence="3 6" id="KW-0812">Transmembrane</keyword>
<feature type="transmembrane region" description="Helical" evidence="6">
    <location>
        <begin position="288"/>
        <end position="309"/>
    </location>
</feature>
<feature type="transmembrane region" description="Helical" evidence="6">
    <location>
        <begin position="98"/>
        <end position="119"/>
    </location>
</feature>
<evidence type="ECO:0000313" key="7">
    <source>
        <dbReference type="EMBL" id="EQC39203.1"/>
    </source>
</evidence>
<feature type="transmembrane region" description="Helical" evidence="6">
    <location>
        <begin position="315"/>
        <end position="339"/>
    </location>
</feature>
<evidence type="ECO:0000256" key="1">
    <source>
        <dbReference type="ARBA" id="ARBA00004141"/>
    </source>
</evidence>
<sequence>MKTTAKRARASLEELVNYFFGLKSRVCDVPISVDFIIWRQNLSLLSMQSVLLNGMLYHEYRFSFFVFASIWVGRSFHNAQYNKKFGPRGILSHLEKPISFLKMNFLVSVMLITSFVCLWRSTHDMANLALTVFLPCACSVALDRWRLDPRYKTPIALLYSLESAYFVSVATLVLERNPYLIYDAPSTRAVMYTAVFNNVMGFLARYFIEHYTIRQIQAQELHGWKQLHDADDAPEAPAAWSPGTLYKESAVVAHGGKHWMAVGRLHGNMAEPGSWRNRWHVLLWLKPFRVLTLLMFLQICHVVGTAIYALCSDSWVIMGGMVFVNADYMQLLHSIRFAVLGKTARNVMMTRQTTAALPATLQTVIDPNVIANQTISHSGLPAL</sequence>
<comment type="subcellular location">
    <subcellularLocation>
        <location evidence="1">Membrane</location>
        <topology evidence="1">Multi-pass membrane protein</topology>
    </subcellularLocation>
</comment>
<feature type="transmembrane region" description="Helical" evidence="6">
    <location>
        <begin position="125"/>
        <end position="142"/>
    </location>
</feature>
<dbReference type="GeneID" id="19944135"/>
<proteinExistence type="inferred from homology"/>
<dbReference type="InParanoid" id="T0S2J6"/>
<protein>
    <submittedName>
        <fullName evidence="7">Uncharacterized protein</fullName>
    </submittedName>
</protein>
<reference evidence="7 8" key="1">
    <citation type="submission" date="2012-04" db="EMBL/GenBank/DDBJ databases">
        <title>The Genome Sequence of Saprolegnia declina VS20.</title>
        <authorList>
            <consortium name="The Broad Institute Genome Sequencing Platform"/>
            <person name="Russ C."/>
            <person name="Nusbaum C."/>
            <person name="Tyler B."/>
            <person name="van West P."/>
            <person name="Dieguez-Uribeondo J."/>
            <person name="de Bruijn I."/>
            <person name="Tripathy S."/>
            <person name="Jiang R."/>
            <person name="Young S.K."/>
            <person name="Zeng Q."/>
            <person name="Gargeya S."/>
            <person name="Fitzgerald M."/>
            <person name="Haas B."/>
            <person name="Abouelleil A."/>
            <person name="Alvarado L."/>
            <person name="Arachchi H.M."/>
            <person name="Berlin A."/>
            <person name="Chapman S.B."/>
            <person name="Goldberg J."/>
            <person name="Griggs A."/>
            <person name="Gujja S."/>
            <person name="Hansen M."/>
            <person name="Howarth C."/>
            <person name="Imamovic A."/>
            <person name="Larimer J."/>
            <person name="McCowen C."/>
            <person name="Montmayeur A."/>
            <person name="Murphy C."/>
            <person name="Neiman D."/>
            <person name="Pearson M."/>
            <person name="Priest M."/>
            <person name="Roberts A."/>
            <person name="Saif S."/>
            <person name="Shea T."/>
            <person name="Sisk P."/>
            <person name="Sykes S."/>
            <person name="Wortman J."/>
            <person name="Nusbaum C."/>
            <person name="Birren B."/>
        </authorList>
    </citation>
    <scope>NUCLEOTIDE SEQUENCE [LARGE SCALE GENOMIC DNA]</scope>
    <source>
        <strain evidence="7 8">VS20</strain>
    </source>
</reference>
<name>T0S2J6_SAPDV</name>
<keyword evidence="8" id="KW-1185">Reference proteome</keyword>
<keyword evidence="4 6" id="KW-1133">Transmembrane helix</keyword>
<feature type="transmembrane region" description="Helical" evidence="6">
    <location>
        <begin position="154"/>
        <end position="174"/>
    </location>
</feature>
<accession>T0S2J6</accession>
<dbReference type="Pfam" id="PF10271">
    <property type="entry name" value="Tmp39"/>
    <property type="match status" value="1"/>
</dbReference>
<dbReference type="RefSeq" id="XP_008607264.1">
    <property type="nucleotide sequence ID" value="XM_008609042.1"/>
</dbReference>
<dbReference type="OMA" id="IEHYTIR"/>
<dbReference type="GO" id="GO:0016020">
    <property type="term" value="C:membrane"/>
    <property type="evidence" value="ECO:0007669"/>
    <property type="project" value="UniProtKB-SubCell"/>
</dbReference>
<evidence type="ECO:0000256" key="5">
    <source>
        <dbReference type="ARBA" id="ARBA00023136"/>
    </source>
</evidence>
<comment type="similarity">
    <text evidence="2">Belongs to the TMEM39 family.</text>
</comment>
<dbReference type="Proteomes" id="UP000030762">
    <property type="component" value="Unassembled WGS sequence"/>
</dbReference>
<evidence type="ECO:0000256" key="2">
    <source>
        <dbReference type="ARBA" id="ARBA00010737"/>
    </source>
</evidence>
<dbReference type="InterPro" id="IPR019397">
    <property type="entry name" value="Uncharacterised_TMEM39"/>
</dbReference>
<evidence type="ECO:0000313" key="8">
    <source>
        <dbReference type="Proteomes" id="UP000030762"/>
    </source>
</evidence>
<dbReference type="EMBL" id="JH767139">
    <property type="protein sequence ID" value="EQC39203.1"/>
    <property type="molecule type" value="Genomic_DNA"/>
</dbReference>
<dbReference type="VEuPathDB" id="FungiDB:SDRG_03408"/>
<evidence type="ECO:0000256" key="3">
    <source>
        <dbReference type="ARBA" id="ARBA00022692"/>
    </source>
</evidence>
<organism evidence="7 8">
    <name type="scientific">Saprolegnia diclina (strain VS20)</name>
    <dbReference type="NCBI Taxonomy" id="1156394"/>
    <lineage>
        <taxon>Eukaryota</taxon>
        <taxon>Sar</taxon>
        <taxon>Stramenopiles</taxon>
        <taxon>Oomycota</taxon>
        <taxon>Saprolegniomycetes</taxon>
        <taxon>Saprolegniales</taxon>
        <taxon>Saprolegniaceae</taxon>
        <taxon>Saprolegnia</taxon>
    </lineage>
</organism>
<evidence type="ECO:0000256" key="6">
    <source>
        <dbReference type="SAM" id="Phobius"/>
    </source>
</evidence>
<gene>
    <name evidence="7" type="ORF">SDRG_03408</name>
</gene>
<evidence type="ECO:0000256" key="4">
    <source>
        <dbReference type="ARBA" id="ARBA00022989"/>
    </source>
</evidence>
<dbReference type="AlphaFoldDB" id="T0S2J6"/>
<keyword evidence="5 6" id="KW-0472">Membrane</keyword>
<feature type="transmembrane region" description="Helical" evidence="6">
    <location>
        <begin position="189"/>
        <end position="208"/>
    </location>
</feature>